<comment type="similarity">
    <text evidence="2">Belongs to the mTERF family.</text>
</comment>
<dbReference type="OrthoDB" id="3437960at2759"/>
<dbReference type="InterPro" id="IPR036236">
    <property type="entry name" value="Znf_C2H2_sf"/>
</dbReference>
<keyword evidence="5 9" id="KW-0863">Zinc-finger</keyword>
<feature type="domain" description="C2H2-type" evidence="11">
    <location>
        <begin position="692"/>
        <end position="719"/>
    </location>
</feature>
<evidence type="ECO:0000256" key="1">
    <source>
        <dbReference type="ARBA" id="ARBA00004123"/>
    </source>
</evidence>
<evidence type="ECO:0000313" key="12">
    <source>
        <dbReference type="EMBL" id="EYB89245.1"/>
    </source>
</evidence>
<dbReference type="Proteomes" id="UP000024635">
    <property type="component" value="Unassembled WGS sequence"/>
</dbReference>
<accession>A0A016SF72</accession>
<evidence type="ECO:0000256" key="7">
    <source>
        <dbReference type="ARBA" id="ARBA00022946"/>
    </source>
</evidence>
<keyword evidence="13" id="KW-1185">Reference proteome</keyword>
<dbReference type="PANTHER" id="PTHR16515">
    <property type="entry name" value="PR DOMAIN ZINC FINGER PROTEIN"/>
    <property type="match status" value="1"/>
</dbReference>
<evidence type="ECO:0000256" key="9">
    <source>
        <dbReference type="PROSITE-ProRule" id="PRU00042"/>
    </source>
</evidence>
<feature type="compositionally biased region" description="Polar residues" evidence="10">
    <location>
        <begin position="536"/>
        <end position="552"/>
    </location>
</feature>
<dbReference type="SMART" id="SM00355">
    <property type="entry name" value="ZnF_C2H2"/>
    <property type="match status" value="4"/>
</dbReference>
<feature type="compositionally biased region" description="Low complexity" evidence="10">
    <location>
        <begin position="767"/>
        <end position="778"/>
    </location>
</feature>
<feature type="region of interest" description="Disordered" evidence="10">
    <location>
        <begin position="519"/>
        <end position="552"/>
    </location>
</feature>
<dbReference type="STRING" id="53326.A0A016SF72"/>
<sequence>MKIRTLMVTNPLFATISEEYPAMRHYTVITSAPTLFRQLCSSKPATTTPVMLYTPRRITGFTFQCFSNSSTVTEHSPSSSRDDLIPGPSMLKRIVVDLEASGKKFILPTGDPDAMQTLSLPLKSLASVGVKPEFLIDACVKNPGLFRNLTTKGEDTWQILNMLVESCAMTYEDALRMFASYGDELLACSPDGVQSRADVLVTCGVPAGRSSGRVVRKCPAILFARDPVEMCKVAEALGGFFSRKEMTAIVQNVPEVLLKDIEELEEKYEYIFFQMCIEGDEFKECSNWPVLDLEEIITRHEFLLKTGKYMTPDPKHPQKKMDNPRLHQILDSNDDNFAIQVAGVTREEWAIYRAFAEQLSGRSDRERPYERVKPSMRKAYERRRKEAKVVEDHVLISMHHSLYSYNEANNNTVHDNAVESIYSTLSPTHLPLQEGVASQGATMTMGNPQAGVISPAERAMSIDEHLQSMPMPTDWNEQYRPQEDIDMLSMGSANRSVLQAPGMPPCPLRNVIVSRCDGNIPSSSDASSSSCSPSSTENMHQQQQPLKSSESTIDSAVASILNHALKPEPCDGEFSADSNGSSAHRMPMQPMPLHIGAGYGGRCSENSATSGAMSNTSGSSTPAPVRRSRSSHDGMLKCQFCPKKWADQNALHTHMADCRLARGHECSQCGKRFKARGGLQQHLRIHSNDRPYACHFCAKRFTQKSHVDQHERIHTGSKPFSCQFCGRAFRQRSQQLGHEATHSNLLSTTGQVQPQNQHLPLPGTASQPQPQHNHQPQQELLRNELQPSNGLLHDLQTSTLPSSNQLSLLALGQAASNNTSSSCTNSAVSSLLALSQNQSNPAPSHPHFPTSNHLHQAAVGLLNSLQ</sequence>
<evidence type="ECO:0000259" key="11">
    <source>
        <dbReference type="PROSITE" id="PS50157"/>
    </source>
</evidence>
<dbReference type="Pfam" id="PF00096">
    <property type="entry name" value="zf-C2H2"/>
    <property type="match status" value="1"/>
</dbReference>
<feature type="domain" description="C2H2-type" evidence="11">
    <location>
        <begin position="720"/>
        <end position="747"/>
    </location>
</feature>
<dbReference type="InterPro" id="IPR050331">
    <property type="entry name" value="Zinc_finger"/>
</dbReference>
<evidence type="ECO:0000256" key="5">
    <source>
        <dbReference type="ARBA" id="ARBA00022771"/>
    </source>
</evidence>
<keyword evidence="4" id="KW-0677">Repeat</keyword>
<dbReference type="PROSITE" id="PS00028">
    <property type="entry name" value="ZINC_FINGER_C2H2_1"/>
    <property type="match status" value="3"/>
</dbReference>
<dbReference type="PROSITE" id="PS50157">
    <property type="entry name" value="ZINC_FINGER_C2H2_2"/>
    <property type="match status" value="3"/>
</dbReference>
<dbReference type="FunFam" id="3.30.160.60:FF:000100">
    <property type="entry name" value="Zinc finger 45-like"/>
    <property type="match status" value="1"/>
</dbReference>
<name>A0A016SF72_9BILA</name>
<feature type="compositionally biased region" description="Low complexity" evidence="10">
    <location>
        <begin position="522"/>
        <end position="535"/>
    </location>
</feature>
<feature type="region of interest" description="Disordered" evidence="10">
    <location>
        <begin position="568"/>
        <end position="630"/>
    </location>
</feature>
<keyword evidence="8" id="KW-0539">Nucleus</keyword>
<keyword evidence="6" id="KW-0862">Zinc</keyword>
<dbReference type="FunFam" id="3.30.160.60:FF:001498">
    <property type="entry name" value="Zinc finger protein 404"/>
    <property type="match status" value="1"/>
</dbReference>
<dbReference type="InterPro" id="IPR038538">
    <property type="entry name" value="MTERF_sf"/>
</dbReference>
<comment type="caution">
    <text evidence="12">The sequence shown here is derived from an EMBL/GenBank/DDBJ whole genome shotgun (WGS) entry which is preliminary data.</text>
</comment>
<feature type="region of interest" description="Disordered" evidence="10">
    <location>
        <begin position="751"/>
        <end position="778"/>
    </location>
</feature>
<dbReference type="GO" id="GO:0005634">
    <property type="term" value="C:nucleus"/>
    <property type="evidence" value="ECO:0007669"/>
    <property type="project" value="UniProtKB-SubCell"/>
</dbReference>
<dbReference type="AlphaFoldDB" id="A0A016SF72"/>
<feature type="compositionally biased region" description="Polar residues" evidence="10">
    <location>
        <begin position="604"/>
        <end position="622"/>
    </location>
</feature>
<dbReference type="GO" id="GO:0003676">
    <property type="term" value="F:nucleic acid binding"/>
    <property type="evidence" value="ECO:0007669"/>
    <property type="project" value="InterPro"/>
</dbReference>
<evidence type="ECO:0000256" key="2">
    <source>
        <dbReference type="ARBA" id="ARBA00007692"/>
    </source>
</evidence>
<keyword evidence="7" id="KW-0809">Transit peptide</keyword>
<evidence type="ECO:0000256" key="8">
    <source>
        <dbReference type="ARBA" id="ARBA00023242"/>
    </source>
</evidence>
<keyword evidence="3" id="KW-0479">Metal-binding</keyword>
<dbReference type="SUPFAM" id="SSF57667">
    <property type="entry name" value="beta-beta-alpha zinc fingers"/>
    <property type="match status" value="2"/>
</dbReference>
<evidence type="ECO:0000256" key="3">
    <source>
        <dbReference type="ARBA" id="ARBA00022723"/>
    </source>
</evidence>
<protein>
    <recommendedName>
        <fullName evidence="11">C2H2-type domain-containing protein</fullName>
    </recommendedName>
</protein>
<proteinExistence type="inferred from homology"/>
<reference evidence="13" key="1">
    <citation type="journal article" date="2015" name="Nat. Genet.">
        <title>The genome and transcriptome of the zoonotic hookworm Ancylostoma ceylanicum identify infection-specific gene families.</title>
        <authorList>
            <person name="Schwarz E.M."/>
            <person name="Hu Y."/>
            <person name="Antoshechkin I."/>
            <person name="Miller M.M."/>
            <person name="Sternberg P.W."/>
            <person name="Aroian R.V."/>
        </authorList>
    </citation>
    <scope>NUCLEOTIDE SEQUENCE</scope>
    <source>
        <strain evidence="13">HY135</strain>
    </source>
</reference>
<evidence type="ECO:0000256" key="6">
    <source>
        <dbReference type="ARBA" id="ARBA00022833"/>
    </source>
</evidence>
<dbReference type="InterPro" id="IPR013087">
    <property type="entry name" value="Znf_C2H2_type"/>
</dbReference>
<comment type="subcellular location">
    <subcellularLocation>
        <location evidence="1">Nucleus</location>
    </subcellularLocation>
</comment>
<evidence type="ECO:0000313" key="13">
    <source>
        <dbReference type="Proteomes" id="UP000024635"/>
    </source>
</evidence>
<organism evidence="12 13">
    <name type="scientific">Ancylostoma ceylanicum</name>
    <dbReference type="NCBI Taxonomy" id="53326"/>
    <lineage>
        <taxon>Eukaryota</taxon>
        <taxon>Metazoa</taxon>
        <taxon>Ecdysozoa</taxon>
        <taxon>Nematoda</taxon>
        <taxon>Chromadorea</taxon>
        <taxon>Rhabditida</taxon>
        <taxon>Rhabditina</taxon>
        <taxon>Rhabditomorpha</taxon>
        <taxon>Strongyloidea</taxon>
        <taxon>Ancylostomatidae</taxon>
        <taxon>Ancylostomatinae</taxon>
        <taxon>Ancylostoma</taxon>
    </lineage>
</organism>
<dbReference type="EMBL" id="JARK01001570">
    <property type="protein sequence ID" value="EYB89245.1"/>
    <property type="molecule type" value="Genomic_DNA"/>
</dbReference>
<gene>
    <name evidence="12" type="primary">Acey_s0234.g3147</name>
    <name evidence="12" type="synonym">Acey-K11D2.5</name>
    <name evidence="12" type="ORF">Y032_0234g3147</name>
</gene>
<dbReference type="Gene3D" id="3.30.160.60">
    <property type="entry name" value="Classic Zinc Finger"/>
    <property type="match status" value="3"/>
</dbReference>
<dbReference type="InterPro" id="IPR003690">
    <property type="entry name" value="MTERF"/>
</dbReference>
<evidence type="ECO:0000256" key="4">
    <source>
        <dbReference type="ARBA" id="ARBA00022737"/>
    </source>
</evidence>
<dbReference type="GO" id="GO:0010468">
    <property type="term" value="P:regulation of gene expression"/>
    <property type="evidence" value="ECO:0007669"/>
    <property type="project" value="TreeGrafter"/>
</dbReference>
<dbReference type="GO" id="GO:0008270">
    <property type="term" value="F:zinc ion binding"/>
    <property type="evidence" value="ECO:0007669"/>
    <property type="project" value="UniProtKB-KW"/>
</dbReference>
<dbReference type="Pfam" id="PF02536">
    <property type="entry name" value="mTERF"/>
    <property type="match status" value="1"/>
</dbReference>
<dbReference type="Gene3D" id="1.25.70.10">
    <property type="entry name" value="Transcription termination factor 3, mitochondrial"/>
    <property type="match status" value="1"/>
</dbReference>
<dbReference type="PANTHER" id="PTHR16515:SF49">
    <property type="entry name" value="GASTRULA ZINC FINGER PROTEIN XLCGF49.1-LIKE-RELATED"/>
    <property type="match status" value="1"/>
</dbReference>
<evidence type="ECO:0000256" key="10">
    <source>
        <dbReference type="SAM" id="MobiDB-lite"/>
    </source>
</evidence>
<feature type="domain" description="C2H2-type" evidence="11">
    <location>
        <begin position="664"/>
        <end position="691"/>
    </location>
</feature>